<dbReference type="EMBL" id="CP000927">
    <property type="protein sequence ID" value="ABZ72475.1"/>
    <property type="molecule type" value="Genomic_DNA"/>
</dbReference>
<dbReference type="HOGENOM" id="CLU_1719050_0_0_5"/>
<feature type="signal peptide" evidence="1">
    <location>
        <begin position="1"/>
        <end position="22"/>
    </location>
</feature>
<dbReference type="AlphaFoldDB" id="B0T4U8"/>
<organism evidence="2">
    <name type="scientific">Caulobacter sp. (strain K31)</name>
    <dbReference type="NCBI Taxonomy" id="366602"/>
    <lineage>
        <taxon>Bacteria</taxon>
        <taxon>Pseudomonadati</taxon>
        <taxon>Pseudomonadota</taxon>
        <taxon>Alphaproteobacteria</taxon>
        <taxon>Caulobacterales</taxon>
        <taxon>Caulobacteraceae</taxon>
        <taxon>Caulobacter</taxon>
    </lineage>
</organism>
<evidence type="ECO:0000313" key="2">
    <source>
        <dbReference type="EMBL" id="ABZ72475.1"/>
    </source>
</evidence>
<proteinExistence type="predicted"/>
<feature type="chain" id="PRO_5002755910" evidence="1">
    <location>
        <begin position="23"/>
        <end position="152"/>
    </location>
</feature>
<accession>B0T4U8</accession>
<dbReference type="KEGG" id="cak:Caul_3348"/>
<evidence type="ECO:0000256" key="1">
    <source>
        <dbReference type="SAM" id="SignalP"/>
    </source>
</evidence>
<reference evidence="2" key="1">
    <citation type="submission" date="2008-01" db="EMBL/GenBank/DDBJ databases">
        <title>Complete sequence of chromosome of Caulobacter sp. K31.</title>
        <authorList>
            <consortium name="US DOE Joint Genome Institute"/>
            <person name="Copeland A."/>
            <person name="Lucas S."/>
            <person name="Lapidus A."/>
            <person name="Barry K."/>
            <person name="Glavina del Rio T."/>
            <person name="Dalin E."/>
            <person name="Tice H."/>
            <person name="Pitluck S."/>
            <person name="Bruce D."/>
            <person name="Goodwin L."/>
            <person name="Thompson L.S."/>
            <person name="Brettin T."/>
            <person name="Detter J.C."/>
            <person name="Han C."/>
            <person name="Schmutz J."/>
            <person name="Larimer F."/>
            <person name="Land M."/>
            <person name="Hauser L."/>
            <person name="Kyrpides N."/>
            <person name="Kim E."/>
            <person name="Stephens C."/>
            <person name="Richardson P."/>
        </authorList>
    </citation>
    <scope>NUCLEOTIDE SEQUENCE [LARGE SCALE GENOMIC DNA]</scope>
    <source>
        <strain evidence="2">K31</strain>
    </source>
</reference>
<name>B0T4U8_CAUSK</name>
<keyword evidence="1" id="KW-0732">Signal</keyword>
<dbReference type="STRING" id="366602.Caul_3348"/>
<sequence precursor="true">MKTTVSAILASVLVVTAAPALAASGDRTVAKQTSSLDEPATLDERLGCGVLLVTFDEVLQRNPQLSDKLAEGEGGAAMVPMLRMLGASGEIMLDRAYVEGAAQGLKPTALYRRGVANISGVFSGIKSSTDDRIKSQAMTLFTRCVSIAAPKS</sequence>
<dbReference type="OrthoDB" id="7191026at2"/>
<gene>
    <name evidence="2" type="ordered locus">Caul_3348</name>
</gene>
<protein>
    <submittedName>
        <fullName evidence="2">Uncharacterized protein</fullName>
    </submittedName>
</protein>